<dbReference type="RefSeq" id="WP_181054807.1">
    <property type="nucleotide sequence ID" value="NZ_JACDXJ010000003.1"/>
</dbReference>
<accession>A0A838BVX2</accession>
<keyword evidence="3" id="KW-1185">Reference proteome</keyword>
<dbReference type="EMBL" id="JACDXJ010000003">
    <property type="protein sequence ID" value="MBA1159219.1"/>
    <property type="molecule type" value="Genomic_DNA"/>
</dbReference>
<name>A0A838BVX2_9HYPH</name>
<evidence type="ECO:0000259" key="1">
    <source>
        <dbReference type="Pfam" id="PF09509"/>
    </source>
</evidence>
<organism evidence="2 3">
    <name type="scientific">Microvirga mediterraneensis</name>
    <dbReference type="NCBI Taxonomy" id="2754695"/>
    <lineage>
        <taxon>Bacteria</taxon>
        <taxon>Pseudomonadati</taxon>
        <taxon>Pseudomonadota</taxon>
        <taxon>Alphaproteobacteria</taxon>
        <taxon>Hyphomicrobiales</taxon>
        <taxon>Methylobacteriaceae</taxon>
        <taxon>Microvirga</taxon>
    </lineage>
</organism>
<dbReference type="Pfam" id="PF09509">
    <property type="entry name" value="Hypoth_Ymh"/>
    <property type="match status" value="1"/>
</dbReference>
<evidence type="ECO:0000313" key="2">
    <source>
        <dbReference type="EMBL" id="MBA1159219.1"/>
    </source>
</evidence>
<evidence type="ECO:0000313" key="3">
    <source>
        <dbReference type="Proteomes" id="UP000572984"/>
    </source>
</evidence>
<dbReference type="NCBIfam" id="TIGR02391">
    <property type="entry name" value="hypoth_ymh"/>
    <property type="match status" value="1"/>
</dbReference>
<feature type="domain" description="Conserved hypothetical protein CHP02391" evidence="1">
    <location>
        <begin position="118"/>
        <end position="231"/>
    </location>
</feature>
<proteinExistence type="predicted"/>
<dbReference type="AlphaFoldDB" id="A0A838BVX2"/>
<dbReference type="InterPro" id="IPR012654">
    <property type="entry name" value="CHP02391"/>
</dbReference>
<protein>
    <submittedName>
        <fullName evidence="2">TIGR02391 family protein</fullName>
    </submittedName>
</protein>
<reference evidence="2 3" key="1">
    <citation type="submission" date="2020-07" db="EMBL/GenBank/DDBJ databases">
        <title>Draft genome and description of Microvirga mediterraneensis Marseille-Q2068 sp. nov.</title>
        <authorList>
            <person name="Boxberger M."/>
        </authorList>
    </citation>
    <scope>NUCLEOTIDE SEQUENCE [LARGE SCALE GENOMIC DNA]</scope>
    <source>
        <strain evidence="2 3">Marseille-Q2068</strain>
    </source>
</reference>
<dbReference type="Proteomes" id="UP000572984">
    <property type="component" value="Unassembled WGS sequence"/>
</dbReference>
<comment type="caution">
    <text evidence="2">The sequence shown here is derived from an EMBL/GenBank/DDBJ whole genome shotgun (WGS) entry which is preliminary data.</text>
</comment>
<sequence length="237" mass="27189">MAFRERFPTLDDLLSASPEDLGSEIVFYLQTYEETHPQDATVPQAIIHEYRTEWASSRRTELYLVVSEALAWARRMLLIVPDIEQSRSFFQLSRAGRSFTRETLNIMRLREILPDFMLHPSIRRTCLDIFNTGHYEAAVFEAFKTVEIAIREAAEAGESEHGRPLVMKAFDKRSGPLADMEEPEGEREALQFFAAGAVGYFKNPRSHRRTDLRDPQEAAEMLIVASHLLRIVEAKVS</sequence>
<gene>
    <name evidence="2" type="ORF">H0S73_24350</name>
</gene>